<feature type="region of interest" description="Disordered" evidence="2">
    <location>
        <begin position="285"/>
        <end position="323"/>
    </location>
</feature>
<evidence type="ECO:0000256" key="1">
    <source>
        <dbReference type="SAM" id="Coils"/>
    </source>
</evidence>
<dbReference type="VEuPathDB" id="TriTrypDB:TRSC58_05047"/>
<sequence length="350" mass="38464">MSEGADVGEDIVGACDNCAPSTANKENGVGMANLYYSVLGAKDVAPAAAQREGWGRHFHHSTSEGGFATPFALSSTIAPHGTLVQAAVKTTGGATQKSVSLEMTGPDSTVSESFSSFMSEFGRTRRRRRREQLTFENPVDGEKQMHDLEQALQSLEEMQRENKERMRLGVSYVSSSRAWSPKEKSSEIFERSGRQLVHFFRTQSVDGLVISEKPKRCALKRVMTSSAMPEPNPTTPIPVPLQTQQENFPVYGKSSSPRNRRVNSAMTKSSGFWLDESREFDTPFARKDSKLQTSPSLMTKSCKGVNRHRGESGSTATKRPFPAVKGCCYAPQSRQWGWLSSAQHGGKKGL</sequence>
<reference evidence="3 4" key="1">
    <citation type="submission" date="2013-07" db="EMBL/GenBank/DDBJ databases">
        <authorList>
            <person name="Stoco P.H."/>
            <person name="Wagner G."/>
            <person name="Gerber A."/>
            <person name="Zaha A."/>
            <person name="Thompson C."/>
            <person name="Bartholomeu D.C."/>
            <person name="Luckemeyer D.D."/>
            <person name="Bahia D."/>
            <person name="Loreto E."/>
            <person name="Prestes E.B."/>
            <person name="Lima F.M."/>
            <person name="Rodrigues-Luiz G."/>
            <person name="Vallejo G.A."/>
            <person name="Filho J.F."/>
            <person name="Monteiro K.M."/>
            <person name="Tyler K.M."/>
            <person name="de Almeida L.G."/>
            <person name="Ortiz M.F."/>
            <person name="Siervo M.A."/>
            <person name="de Moraes M.H."/>
            <person name="Cunha O.L."/>
            <person name="Mendonca-Neto R."/>
            <person name="Silva R."/>
            <person name="Teixeira S.M."/>
            <person name="Murta S.M."/>
            <person name="Sincero T.C."/>
            <person name="Mendes T.A."/>
            <person name="Urmenyi T.P."/>
            <person name="Silva V.G."/>
            <person name="da Rocha W.D."/>
            <person name="Andersson B."/>
            <person name="Romanha A.J."/>
            <person name="Steindel M."/>
            <person name="de Vasconcelos A.T."/>
            <person name="Grisard E.C."/>
        </authorList>
    </citation>
    <scope>NUCLEOTIDE SEQUENCE [LARGE SCALE GENOMIC DNA]</scope>
    <source>
        <strain evidence="3 4">SC58</strain>
    </source>
</reference>
<organism evidence="3 4">
    <name type="scientific">Trypanosoma rangeli SC58</name>
    <dbReference type="NCBI Taxonomy" id="429131"/>
    <lineage>
        <taxon>Eukaryota</taxon>
        <taxon>Discoba</taxon>
        <taxon>Euglenozoa</taxon>
        <taxon>Kinetoplastea</taxon>
        <taxon>Metakinetoplastina</taxon>
        <taxon>Trypanosomatida</taxon>
        <taxon>Trypanosomatidae</taxon>
        <taxon>Trypanosoma</taxon>
        <taxon>Herpetosoma</taxon>
    </lineage>
</organism>
<dbReference type="Proteomes" id="UP000031737">
    <property type="component" value="Unassembled WGS sequence"/>
</dbReference>
<keyword evidence="1" id="KW-0175">Coiled coil</keyword>
<keyword evidence="4" id="KW-1185">Reference proteome</keyword>
<feature type="coiled-coil region" evidence="1">
    <location>
        <begin position="141"/>
        <end position="168"/>
    </location>
</feature>
<accession>A0A061IZG7</accession>
<dbReference type="OrthoDB" id="244627at2759"/>
<evidence type="ECO:0000256" key="2">
    <source>
        <dbReference type="SAM" id="MobiDB-lite"/>
    </source>
</evidence>
<dbReference type="AlphaFoldDB" id="A0A061IZG7"/>
<protein>
    <submittedName>
        <fullName evidence="3">Uncharacterized protein</fullName>
    </submittedName>
</protein>
<proteinExistence type="predicted"/>
<gene>
    <name evidence="3" type="ORF">TRSC58_05047</name>
</gene>
<evidence type="ECO:0000313" key="3">
    <source>
        <dbReference type="EMBL" id="ESL07266.1"/>
    </source>
</evidence>
<comment type="caution">
    <text evidence="3">The sequence shown here is derived from an EMBL/GenBank/DDBJ whole genome shotgun (WGS) entry which is preliminary data.</text>
</comment>
<dbReference type="EMBL" id="AUPL01005047">
    <property type="protein sequence ID" value="ESL07266.1"/>
    <property type="molecule type" value="Genomic_DNA"/>
</dbReference>
<name>A0A061IZG7_TRYRA</name>
<evidence type="ECO:0000313" key="4">
    <source>
        <dbReference type="Proteomes" id="UP000031737"/>
    </source>
</evidence>